<dbReference type="Pfam" id="PF13676">
    <property type="entry name" value="TIR_2"/>
    <property type="match status" value="1"/>
</dbReference>
<dbReference type="AlphaFoldDB" id="A0A818F1E7"/>
<feature type="domain" description="TIR" evidence="2">
    <location>
        <begin position="602"/>
        <end position="720"/>
    </location>
</feature>
<evidence type="ECO:0000313" key="4">
    <source>
        <dbReference type="Proteomes" id="UP000663872"/>
    </source>
</evidence>
<dbReference type="Gene3D" id="1.25.10.10">
    <property type="entry name" value="Leucine-rich Repeat Variant"/>
    <property type="match status" value="1"/>
</dbReference>
<dbReference type="EMBL" id="CAJNYT010002398">
    <property type="protein sequence ID" value="CAF3466820.1"/>
    <property type="molecule type" value="Genomic_DNA"/>
</dbReference>
<proteinExistence type="predicted"/>
<name>A0A818F1E7_9BILA</name>
<feature type="region of interest" description="Disordered" evidence="1">
    <location>
        <begin position="731"/>
        <end position="756"/>
    </location>
</feature>
<dbReference type="InterPro" id="IPR016024">
    <property type="entry name" value="ARM-type_fold"/>
</dbReference>
<sequence>MRNYYDTLQVYQQMYSNTDRPQQSMPSYGRDTFRGERTSACTMLIKYHCNIIVRKAKTISKLELISFLDKCQREIKLSSSESHLTSFNYILVTLVLIRPSTLVEVTRHNFFSLLRRPLMSTIDQWFQNCKLDGKQGLFFRNVTKFLKFLFKNTETFDFNPSWLFASSLISMIATHTADLVKSKKYFSDKNKRELKSFTRLFGIYVDYQERINKEKSFPKDILFQFVGPIVRCLCSNHYIDSFEMEETSKNMMTTKERFFLIQCPSFIISYNSSRIEQMITSLLTAMVSQYVTLLNKTIPFIFQWNQSMFDAINHLLKLANHESVNVKVFIDHLPFVNHILTLIDTSMLYNNMVELLSTEETTLINTAISFLLKVTSEPTILAHIKQQKTTSILLRLTSTQHESLRFNTYMLLAHTATEEDIKAMPKPGILVTAVYRSLKTLIREKPDDRKQMRQTLETLKNLVQHDQLKKSWIKRNGVPILVACTKKCTEGVLTTLFEILWALSFLPDAANVLRADTEFIDKIQMISQSSSTEELKRLCQGLVWKLLQEPEYLEKIAKQRQQDKEDDNATEVVIGDDGMEHVVSTKKSAQDAADRIFQYDMMISYCHADKDIIYKIHEYLLAQGFKIWIDLNNMFGPAMNAMAEAVENSEFVIMCMSDSYKQSTYCQAEAEYAFNCKRRLLPLIVQTDYKPDGWLGFMIGSRIYVDFGRFDFATACEKLLNEISLQRKRPLPSATDKLGPHVKPSDKRSESSATSGTLSDEYTKRIISSNFKAKPLKHWTESDLFDFLFDQRLNELMPLCEKMDGQAIIQLYKMCLSQKNETYNSLNIELNSGQQIKLPVSVYTRFLSIMERITEPPAPPICFSIIEEELPYKLSNQSPDMSYDILVTSPESASRVIEIVNSMMPGTKATNHQFEQHNNPMHQSFNMVQQ</sequence>
<dbReference type="PANTHER" id="PTHR46270">
    <property type="entry name" value="ARMADILLO-TYPE FOLD-RELATED"/>
    <property type="match status" value="1"/>
</dbReference>
<accession>A0A818F1E7</accession>
<dbReference type="SUPFAM" id="SSF48371">
    <property type="entry name" value="ARM repeat"/>
    <property type="match status" value="1"/>
</dbReference>
<dbReference type="Proteomes" id="UP000663872">
    <property type="component" value="Unassembled WGS sequence"/>
</dbReference>
<dbReference type="SUPFAM" id="SSF52200">
    <property type="entry name" value="Toll/Interleukin receptor TIR domain"/>
    <property type="match status" value="1"/>
</dbReference>
<dbReference type="GO" id="GO:0007165">
    <property type="term" value="P:signal transduction"/>
    <property type="evidence" value="ECO:0007669"/>
    <property type="project" value="InterPro"/>
</dbReference>
<gene>
    <name evidence="3" type="ORF">GRG538_LOCUS15352</name>
</gene>
<evidence type="ECO:0000259" key="2">
    <source>
        <dbReference type="Pfam" id="PF13676"/>
    </source>
</evidence>
<comment type="caution">
    <text evidence="3">The sequence shown here is derived from an EMBL/GenBank/DDBJ whole genome shotgun (WGS) entry which is preliminary data.</text>
</comment>
<reference evidence="3" key="1">
    <citation type="submission" date="2021-02" db="EMBL/GenBank/DDBJ databases">
        <authorList>
            <person name="Nowell W R."/>
        </authorList>
    </citation>
    <scope>NUCLEOTIDE SEQUENCE</scope>
</reference>
<evidence type="ECO:0000313" key="3">
    <source>
        <dbReference type="EMBL" id="CAF3466820.1"/>
    </source>
</evidence>
<protein>
    <recommendedName>
        <fullName evidence="2">TIR domain-containing protein</fullName>
    </recommendedName>
</protein>
<dbReference type="Gene3D" id="3.40.50.10140">
    <property type="entry name" value="Toll/interleukin-1 receptor homology (TIR) domain"/>
    <property type="match status" value="1"/>
</dbReference>
<organism evidence="3 4">
    <name type="scientific">Rotaria socialis</name>
    <dbReference type="NCBI Taxonomy" id="392032"/>
    <lineage>
        <taxon>Eukaryota</taxon>
        <taxon>Metazoa</taxon>
        <taxon>Spiralia</taxon>
        <taxon>Gnathifera</taxon>
        <taxon>Rotifera</taxon>
        <taxon>Eurotatoria</taxon>
        <taxon>Bdelloidea</taxon>
        <taxon>Philodinida</taxon>
        <taxon>Philodinidae</taxon>
        <taxon>Rotaria</taxon>
    </lineage>
</organism>
<evidence type="ECO:0000256" key="1">
    <source>
        <dbReference type="SAM" id="MobiDB-lite"/>
    </source>
</evidence>
<dbReference type="InterPro" id="IPR000157">
    <property type="entry name" value="TIR_dom"/>
</dbReference>
<dbReference type="InterPro" id="IPR011989">
    <property type="entry name" value="ARM-like"/>
</dbReference>
<dbReference type="PANTHER" id="PTHR46270:SF2">
    <property type="entry name" value="TIR DOMAIN-CONTAINING PROTEIN"/>
    <property type="match status" value="1"/>
</dbReference>
<dbReference type="InterPro" id="IPR035897">
    <property type="entry name" value="Toll_tir_struct_dom_sf"/>
</dbReference>